<proteinExistence type="inferred from homology"/>
<evidence type="ECO:0000313" key="5">
    <source>
        <dbReference type="Proteomes" id="UP000306544"/>
    </source>
</evidence>
<dbReference type="Gene3D" id="3.40.309.10">
    <property type="entry name" value="Aldehyde Dehydrogenase, Chain A, domain 2"/>
    <property type="match status" value="1"/>
</dbReference>
<dbReference type="InterPro" id="IPR016162">
    <property type="entry name" value="Ald_DH_N"/>
</dbReference>
<keyword evidence="5" id="KW-1185">Reference proteome</keyword>
<dbReference type="InterPro" id="IPR015590">
    <property type="entry name" value="Aldehyde_DH_dom"/>
</dbReference>
<dbReference type="SUPFAM" id="SSF53720">
    <property type="entry name" value="ALDH-like"/>
    <property type="match status" value="1"/>
</dbReference>
<dbReference type="OrthoDB" id="6882680at2"/>
<organism evidence="4 5">
    <name type="scientific">Nesterenkonia sphaerica</name>
    <dbReference type="NCBI Taxonomy" id="1804988"/>
    <lineage>
        <taxon>Bacteria</taxon>
        <taxon>Bacillati</taxon>
        <taxon>Actinomycetota</taxon>
        <taxon>Actinomycetes</taxon>
        <taxon>Micrococcales</taxon>
        <taxon>Micrococcaceae</taxon>
        <taxon>Nesterenkonia</taxon>
    </lineage>
</organism>
<dbReference type="Gene3D" id="3.40.605.10">
    <property type="entry name" value="Aldehyde Dehydrogenase, Chain A, domain 1"/>
    <property type="match status" value="1"/>
</dbReference>
<evidence type="ECO:0000313" key="4">
    <source>
        <dbReference type="EMBL" id="TLP77451.1"/>
    </source>
</evidence>
<dbReference type="EMBL" id="VAWA01000004">
    <property type="protein sequence ID" value="TLP77451.1"/>
    <property type="molecule type" value="Genomic_DNA"/>
</dbReference>
<dbReference type="AlphaFoldDB" id="A0A5R9AFE5"/>
<feature type="domain" description="Aldehyde dehydrogenase" evidence="3">
    <location>
        <begin position="29"/>
        <end position="480"/>
    </location>
</feature>
<dbReference type="RefSeq" id="WP_138169681.1">
    <property type="nucleotide sequence ID" value="NZ_VAWA01000004.1"/>
</dbReference>
<dbReference type="InterPro" id="IPR051020">
    <property type="entry name" value="ALDH-related_metabolic_enz"/>
</dbReference>
<evidence type="ECO:0000259" key="3">
    <source>
        <dbReference type="Pfam" id="PF00171"/>
    </source>
</evidence>
<dbReference type="Pfam" id="PF00171">
    <property type="entry name" value="Aldedh"/>
    <property type="match status" value="1"/>
</dbReference>
<comment type="caution">
    <text evidence="4">The sequence shown here is derived from an EMBL/GenBank/DDBJ whole genome shotgun (WGS) entry which is preliminary data.</text>
</comment>
<dbReference type="GO" id="GO:0008911">
    <property type="term" value="F:lactaldehyde dehydrogenase (NAD+) activity"/>
    <property type="evidence" value="ECO:0007669"/>
    <property type="project" value="TreeGrafter"/>
</dbReference>
<protein>
    <submittedName>
        <fullName evidence="4">Aldehyde dehydrogenase family protein</fullName>
    </submittedName>
</protein>
<dbReference type="InterPro" id="IPR016163">
    <property type="entry name" value="Ald_DH_C"/>
</dbReference>
<accession>A0A5R9AFE5</accession>
<dbReference type="Proteomes" id="UP000306544">
    <property type="component" value="Unassembled WGS sequence"/>
</dbReference>
<dbReference type="PANTHER" id="PTHR42991:SF1">
    <property type="entry name" value="ALDEHYDE DEHYDROGENASE"/>
    <property type="match status" value="1"/>
</dbReference>
<evidence type="ECO:0000256" key="2">
    <source>
        <dbReference type="ARBA" id="ARBA00023002"/>
    </source>
</evidence>
<evidence type="ECO:0000256" key="1">
    <source>
        <dbReference type="ARBA" id="ARBA00009986"/>
    </source>
</evidence>
<dbReference type="PANTHER" id="PTHR42991">
    <property type="entry name" value="ALDEHYDE DEHYDROGENASE"/>
    <property type="match status" value="1"/>
</dbReference>
<comment type="similarity">
    <text evidence="1">Belongs to the aldehyde dehydrogenase family.</text>
</comment>
<name>A0A5R9AFE5_9MICC</name>
<keyword evidence="2" id="KW-0560">Oxidoreductase</keyword>
<reference evidence="4 5" key="1">
    <citation type="submission" date="2019-05" db="EMBL/GenBank/DDBJ databases">
        <title>Nesterenkonia sp. GY239, isolated from the Southern Atlantic Ocean.</title>
        <authorList>
            <person name="Zhang G."/>
        </authorList>
    </citation>
    <scope>NUCLEOTIDE SEQUENCE [LARGE SCALE GENOMIC DNA]</scope>
    <source>
        <strain evidence="4 5">GY239</strain>
    </source>
</reference>
<sequence length="487" mass="51345">MSTHAEFSMPPIPDGLPIGGGWLSGLAAAPVTFPFDGSPIGHAPVGRPEDARTALAAGAAVVPAVGRLSSGTRRAILLQVHAALRERTDEFTELLIAETGKVRADCALEVARTLFTWSAAAEEVGHIHGETVPLDMQEAGAGMLGFWTRKPVGLVVGIAGYNAPLLLASHKIAPAIAAGCPVICKPAPATPLTTLWLAALVREAAAAHHAPEQMIQVVTGDAEVGRVLVTDARTAAVSFTGSDAVGHQIARDAAPRKTLLELGSNAALIVDTEADLPKAAEAVVRGGFYFNGQACIAVQRVIVCQAVREEFLSELLPRVRALRTGDPRDAETQVAPLINEAATARVLDWIEQAQQAGAELVYGGTVQDRSVTPAVLLDVPEEAQAWCEEIFAPVIAVRSVPDVHTALETANRSRYGLHASIFTRTLATAFRAIEELEVGGVVVNEVPGFRSDIMPYGGVKDSGLGREGPRFAIEELTVTRMAIIRPE</sequence>
<dbReference type="InterPro" id="IPR016161">
    <property type="entry name" value="Ald_DH/histidinol_DH"/>
</dbReference>
<gene>
    <name evidence="4" type="ORF">FEF27_04600</name>
</gene>